<protein>
    <submittedName>
        <fullName evidence="2">Uncharacterized protein</fullName>
    </submittedName>
</protein>
<keyword evidence="3" id="KW-1185">Reference proteome</keyword>
<sequence>MHDLGWMFLGLLIVILLIVTFIRRRGRRKTERQIIESQQLVNSALRVAVQSLEPFKVKMPTDLTTEIVANIWGHNVMAFELILENQGRADLQQITSHLDQALSDYAKTHGLRAFGMQKEPLLVTDAWYDNVQGDLHLDIAHVTNAQTLAYLRDLARLNQPAF</sequence>
<dbReference type="Proteomes" id="UP000030643">
    <property type="component" value="Unassembled WGS sequence"/>
</dbReference>
<dbReference type="eggNOG" id="ENOG502ZQCN">
    <property type="taxonomic scope" value="Bacteria"/>
</dbReference>
<dbReference type="AlphaFoldDB" id="A0A069CSB3"/>
<dbReference type="EMBL" id="DF820485">
    <property type="protein sequence ID" value="GAK30344.1"/>
    <property type="molecule type" value="Genomic_DNA"/>
</dbReference>
<dbReference type="STRING" id="1329250.WOSG25_021410"/>
<feature type="transmembrane region" description="Helical" evidence="1">
    <location>
        <begin position="6"/>
        <end position="22"/>
    </location>
</feature>
<evidence type="ECO:0000256" key="1">
    <source>
        <dbReference type="SAM" id="Phobius"/>
    </source>
</evidence>
<name>A0A069CSB3_WEIOS</name>
<organism evidence="2 3">
    <name type="scientific">Weissella oryzae (strain DSM 25784 / JCM 18191 / LMG 30913 / SG25)</name>
    <dbReference type="NCBI Taxonomy" id="1329250"/>
    <lineage>
        <taxon>Bacteria</taxon>
        <taxon>Bacillati</taxon>
        <taxon>Bacillota</taxon>
        <taxon>Bacilli</taxon>
        <taxon>Lactobacillales</taxon>
        <taxon>Lactobacillaceae</taxon>
        <taxon>Weissella</taxon>
    </lineage>
</organism>
<accession>A0A069CSB3</accession>
<evidence type="ECO:0000313" key="3">
    <source>
        <dbReference type="Proteomes" id="UP000030643"/>
    </source>
</evidence>
<proteinExistence type="predicted"/>
<gene>
    <name evidence="2" type="ORF">WOSG25_021410</name>
</gene>
<reference evidence="3" key="1">
    <citation type="journal article" date="2014" name="Genome Announc.">
        <title>Draft genome sequence of Weissella oryzae SG25T, isolated from fermented rice grains.</title>
        <authorList>
            <person name="Tanizawa Y."/>
            <person name="Fujisawa T."/>
            <person name="Mochizuki T."/>
            <person name="Kaminuma E."/>
            <person name="Suzuki Y."/>
            <person name="Nakamura Y."/>
            <person name="Tohno M."/>
        </authorList>
    </citation>
    <scope>NUCLEOTIDE SEQUENCE [LARGE SCALE GENOMIC DNA]</scope>
    <source>
        <strain evidence="3">DSM 25784 / JCM 18191 / LMG 30913 / SG25</strain>
    </source>
</reference>
<dbReference type="OrthoDB" id="2146119at2"/>
<evidence type="ECO:0000313" key="2">
    <source>
        <dbReference type="EMBL" id="GAK30344.1"/>
    </source>
</evidence>
<keyword evidence="1" id="KW-1133">Transmembrane helix</keyword>
<keyword evidence="1" id="KW-0812">Transmembrane</keyword>
<dbReference type="RefSeq" id="WP_027698460.1">
    <property type="nucleotide sequence ID" value="NZ_DF820485.1"/>
</dbReference>
<keyword evidence="1" id="KW-0472">Membrane</keyword>